<evidence type="ECO:0000256" key="1">
    <source>
        <dbReference type="SAM" id="SignalP"/>
    </source>
</evidence>
<keyword evidence="1" id="KW-0732">Signal</keyword>
<evidence type="ECO:0000313" key="2">
    <source>
        <dbReference type="EMBL" id="KAK0648860.1"/>
    </source>
</evidence>
<dbReference type="EMBL" id="JAULSV010000003">
    <property type="protein sequence ID" value="KAK0648860.1"/>
    <property type="molecule type" value="Genomic_DNA"/>
</dbReference>
<dbReference type="Proteomes" id="UP001174936">
    <property type="component" value="Unassembled WGS sequence"/>
</dbReference>
<protein>
    <recommendedName>
        <fullName evidence="4">Secreted protein</fullName>
    </recommendedName>
</protein>
<feature type="signal peptide" evidence="1">
    <location>
        <begin position="1"/>
        <end position="27"/>
    </location>
</feature>
<reference evidence="2" key="1">
    <citation type="submission" date="2023-06" db="EMBL/GenBank/DDBJ databases">
        <title>Genome-scale phylogeny and comparative genomics of the fungal order Sordariales.</title>
        <authorList>
            <consortium name="Lawrence Berkeley National Laboratory"/>
            <person name="Hensen N."/>
            <person name="Bonometti L."/>
            <person name="Westerberg I."/>
            <person name="Brannstrom I.O."/>
            <person name="Guillou S."/>
            <person name="Cros-Aarteil S."/>
            <person name="Calhoun S."/>
            <person name="Haridas S."/>
            <person name="Kuo A."/>
            <person name="Mondo S."/>
            <person name="Pangilinan J."/>
            <person name="Riley R."/>
            <person name="Labutti K."/>
            <person name="Andreopoulos B."/>
            <person name="Lipzen A."/>
            <person name="Chen C."/>
            <person name="Yanf M."/>
            <person name="Daum C."/>
            <person name="Ng V."/>
            <person name="Clum A."/>
            <person name="Steindorff A."/>
            <person name="Ohm R."/>
            <person name="Martin F."/>
            <person name="Silar P."/>
            <person name="Natvig D."/>
            <person name="Lalanne C."/>
            <person name="Gautier V."/>
            <person name="Ament-Velasquez S.L."/>
            <person name="Kruys A."/>
            <person name="Hutchinson M.I."/>
            <person name="Powell A.J."/>
            <person name="Barry K."/>
            <person name="Miller A.N."/>
            <person name="Grigoriev I.V."/>
            <person name="Debuchy R."/>
            <person name="Gladieux P."/>
            <person name="Thoren M.H."/>
            <person name="Johannesson H."/>
        </authorList>
    </citation>
    <scope>NUCLEOTIDE SEQUENCE</scope>
    <source>
        <strain evidence="2">SMH2532-1</strain>
    </source>
</reference>
<dbReference type="AlphaFoldDB" id="A0AA40CRR6"/>
<keyword evidence="3" id="KW-1185">Reference proteome</keyword>
<evidence type="ECO:0000313" key="3">
    <source>
        <dbReference type="Proteomes" id="UP001174936"/>
    </source>
</evidence>
<proteinExistence type="predicted"/>
<feature type="chain" id="PRO_5041444923" description="Secreted protein" evidence="1">
    <location>
        <begin position="28"/>
        <end position="144"/>
    </location>
</feature>
<organism evidence="2 3">
    <name type="scientific">Cercophora newfieldiana</name>
    <dbReference type="NCBI Taxonomy" id="92897"/>
    <lineage>
        <taxon>Eukaryota</taxon>
        <taxon>Fungi</taxon>
        <taxon>Dikarya</taxon>
        <taxon>Ascomycota</taxon>
        <taxon>Pezizomycotina</taxon>
        <taxon>Sordariomycetes</taxon>
        <taxon>Sordariomycetidae</taxon>
        <taxon>Sordariales</taxon>
        <taxon>Lasiosphaeriaceae</taxon>
        <taxon>Cercophora</taxon>
    </lineage>
</organism>
<evidence type="ECO:0008006" key="4">
    <source>
        <dbReference type="Google" id="ProtNLM"/>
    </source>
</evidence>
<gene>
    <name evidence="2" type="ORF">B0T16DRAFT_121984</name>
</gene>
<comment type="caution">
    <text evidence="2">The sequence shown here is derived from an EMBL/GenBank/DDBJ whole genome shotgun (WGS) entry which is preliminary data.</text>
</comment>
<name>A0AA40CRR6_9PEZI</name>
<sequence length="144" mass="16165">MLGIAMVSVRWCASSVAFLFLSYPLAPEDLNSCKGEYFSLSLWPDRINSAPCSVRMFVFEQEKPRAPPSEAPSQHAIHHGYLPDLKPIRRPSLLPITPRSKIQQNASRDLPNAVLPKSTFPRIIKICQCSLHARHRAPGPHFLP</sequence>
<accession>A0AA40CRR6</accession>